<evidence type="ECO:0000259" key="1">
    <source>
        <dbReference type="Pfam" id="PF00078"/>
    </source>
</evidence>
<evidence type="ECO:0000313" key="2">
    <source>
        <dbReference type="EMBL" id="KAG1540092.1"/>
    </source>
</evidence>
<accession>A0A9P6Y5W2</accession>
<comment type="caution">
    <text evidence="2">The sequence shown here is derived from an EMBL/GenBank/DDBJ whole genome shotgun (WGS) entry which is preliminary data.</text>
</comment>
<dbReference type="AlphaFoldDB" id="A0A9P6Y5W2"/>
<dbReference type="Proteomes" id="UP000717996">
    <property type="component" value="Unassembled WGS sequence"/>
</dbReference>
<feature type="domain" description="Reverse transcriptase" evidence="1">
    <location>
        <begin position="55"/>
        <end position="282"/>
    </location>
</feature>
<sequence length="302" mass="33879">MASSFLLEEILYLTSRAPKIISSCTDGLSYTFLKLIFKHPKYSVVLTNVRLSSSKERRPITLINCDAKIFTRFLNARMVTVFPPLISPWQSGFMKKRFIAGNGALAQIAIEQASLRNSDKVDLLCDQEKAYDRVHPTYLQAVLNCYGFPYKFTSAITNLFYSTSMCVNVNGYLTLPVSLGRDLRQGYPISPLLFYLVLEPLVKSISDSPVIRGFDPPSLSLPTVRDPLHGLSAIQPLKVLAYADNPLLFLRDPADLEAAQQLIHCYNLASNAKMNFDKTIAFSVSGLPHPHCPPRFSRSWNH</sequence>
<organism evidence="2 3">
    <name type="scientific">Rhizopus oryzae</name>
    <name type="common">Mucormycosis agent</name>
    <name type="synonym">Rhizopus arrhizus var. delemar</name>
    <dbReference type="NCBI Taxonomy" id="64495"/>
    <lineage>
        <taxon>Eukaryota</taxon>
        <taxon>Fungi</taxon>
        <taxon>Fungi incertae sedis</taxon>
        <taxon>Mucoromycota</taxon>
        <taxon>Mucoromycotina</taxon>
        <taxon>Mucoromycetes</taxon>
        <taxon>Mucorales</taxon>
        <taxon>Mucorineae</taxon>
        <taxon>Rhizopodaceae</taxon>
        <taxon>Rhizopus</taxon>
    </lineage>
</organism>
<dbReference type="OrthoDB" id="4842715at2759"/>
<dbReference type="EMBL" id="JAANIT010001480">
    <property type="protein sequence ID" value="KAG1540092.1"/>
    <property type="molecule type" value="Genomic_DNA"/>
</dbReference>
<gene>
    <name evidence="2" type="ORF">G6F51_008733</name>
</gene>
<name>A0A9P6Y5W2_RHIOR</name>
<dbReference type="PANTHER" id="PTHR31635:SF196">
    <property type="entry name" value="REVERSE TRANSCRIPTASE DOMAIN-CONTAINING PROTEIN-RELATED"/>
    <property type="match status" value="1"/>
</dbReference>
<reference evidence="2" key="1">
    <citation type="journal article" date="2020" name="Microb. Genom.">
        <title>Genetic diversity of clinical and environmental Mucorales isolates obtained from an investigation of mucormycosis cases among solid organ transplant recipients.</title>
        <authorList>
            <person name="Nguyen M.H."/>
            <person name="Kaul D."/>
            <person name="Muto C."/>
            <person name="Cheng S.J."/>
            <person name="Richter R.A."/>
            <person name="Bruno V.M."/>
            <person name="Liu G."/>
            <person name="Beyhan S."/>
            <person name="Sundermann A.J."/>
            <person name="Mounaud S."/>
            <person name="Pasculle A.W."/>
            <person name="Nierman W.C."/>
            <person name="Driscoll E."/>
            <person name="Cumbie R."/>
            <person name="Clancy C.J."/>
            <person name="Dupont C.L."/>
        </authorList>
    </citation>
    <scope>NUCLEOTIDE SEQUENCE</scope>
    <source>
        <strain evidence="2">GL16</strain>
    </source>
</reference>
<proteinExistence type="predicted"/>
<evidence type="ECO:0000313" key="3">
    <source>
        <dbReference type="Proteomes" id="UP000717996"/>
    </source>
</evidence>
<dbReference type="Pfam" id="PF00078">
    <property type="entry name" value="RVT_1"/>
    <property type="match status" value="1"/>
</dbReference>
<dbReference type="InterPro" id="IPR000477">
    <property type="entry name" value="RT_dom"/>
</dbReference>
<dbReference type="PANTHER" id="PTHR31635">
    <property type="entry name" value="REVERSE TRANSCRIPTASE DOMAIN-CONTAINING PROTEIN-RELATED"/>
    <property type="match status" value="1"/>
</dbReference>
<dbReference type="SUPFAM" id="SSF56672">
    <property type="entry name" value="DNA/RNA polymerases"/>
    <property type="match status" value="1"/>
</dbReference>
<protein>
    <recommendedName>
        <fullName evidence="1">Reverse transcriptase domain-containing protein</fullName>
    </recommendedName>
</protein>
<dbReference type="InterPro" id="IPR043502">
    <property type="entry name" value="DNA/RNA_pol_sf"/>
</dbReference>
<dbReference type="CDD" id="cd01650">
    <property type="entry name" value="RT_nLTR_like"/>
    <property type="match status" value="1"/>
</dbReference>